<dbReference type="RefSeq" id="WP_069152943.1">
    <property type="nucleotide sequence ID" value="NZ_MCGH01000002.1"/>
</dbReference>
<dbReference type="Gene3D" id="1.25.40.10">
    <property type="entry name" value="Tetratricopeptide repeat domain"/>
    <property type="match status" value="1"/>
</dbReference>
<keyword evidence="1" id="KW-0238">DNA-binding</keyword>
<accession>A0A1E3AF85</accession>
<proteinExistence type="predicted"/>
<dbReference type="PANTHER" id="PTHR46558:SF11">
    <property type="entry name" value="HTH-TYPE TRANSCRIPTIONAL REGULATOR XRE"/>
    <property type="match status" value="1"/>
</dbReference>
<gene>
    <name evidence="3" type="ORF">BEI61_03147</name>
</gene>
<feature type="domain" description="HTH cro/C1-type" evidence="2">
    <location>
        <begin position="9"/>
        <end position="63"/>
    </location>
</feature>
<evidence type="ECO:0000313" key="4">
    <source>
        <dbReference type="Proteomes" id="UP000094067"/>
    </source>
</evidence>
<dbReference type="Proteomes" id="UP000094067">
    <property type="component" value="Unassembled WGS sequence"/>
</dbReference>
<dbReference type="Gene3D" id="1.10.260.40">
    <property type="entry name" value="lambda repressor-like DNA-binding domains"/>
    <property type="match status" value="1"/>
</dbReference>
<dbReference type="SMART" id="SM00530">
    <property type="entry name" value="HTH_XRE"/>
    <property type="match status" value="1"/>
</dbReference>
<reference evidence="3 4" key="1">
    <citation type="submission" date="2016-07" db="EMBL/GenBank/DDBJ databases">
        <title>Characterization of isolates of Eisenbergiella tayi derived from blood cultures, using whole genome sequencing.</title>
        <authorList>
            <person name="Burdz T."/>
            <person name="Wiebe D."/>
            <person name="Huynh C."/>
            <person name="Bernard K."/>
        </authorList>
    </citation>
    <scope>NUCLEOTIDE SEQUENCE [LARGE SCALE GENOMIC DNA]</scope>
    <source>
        <strain evidence="3 4">NML 110608</strain>
    </source>
</reference>
<dbReference type="PATRIC" id="fig|1432052.4.peg.3507"/>
<dbReference type="AlphaFoldDB" id="A0A1E3AF85"/>
<dbReference type="InterPro" id="IPR001387">
    <property type="entry name" value="Cro/C1-type_HTH"/>
</dbReference>
<dbReference type="InterPro" id="IPR010982">
    <property type="entry name" value="Lambda_DNA-bd_dom_sf"/>
</dbReference>
<dbReference type="PROSITE" id="PS50943">
    <property type="entry name" value="HTH_CROC1"/>
    <property type="match status" value="1"/>
</dbReference>
<dbReference type="EMBL" id="MCGH01000002">
    <property type="protein sequence ID" value="ODM07257.1"/>
    <property type="molecule type" value="Genomic_DNA"/>
</dbReference>
<dbReference type="InterPro" id="IPR011990">
    <property type="entry name" value="TPR-like_helical_dom_sf"/>
</dbReference>
<evidence type="ECO:0000259" key="2">
    <source>
        <dbReference type="PROSITE" id="PS50943"/>
    </source>
</evidence>
<evidence type="ECO:0000313" key="3">
    <source>
        <dbReference type="EMBL" id="ODM07257.1"/>
    </source>
</evidence>
<dbReference type="Pfam" id="PF01381">
    <property type="entry name" value="HTH_3"/>
    <property type="match status" value="1"/>
</dbReference>
<dbReference type="PANTHER" id="PTHR46558">
    <property type="entry name" value="TRACRIPTIONAL REGULATORY PROTEIN-RELATED-RELATED"/>
    <property type="match status" value="1"/>
</dbReference>
<evidence type="ECO:0000256" key="1">
    <source>
        <dbReference type="ARBA" id="ARBA00023125"/>
    </source>
</evidence>
<comment type="caution">
    <text evidence="3">The sequence shown here is derived from an EMBL/GenBank/DDBJ whole genome shotgun (WGS) entry which is preliminary data.</text>
</comment>
<dbReference type="GO" id="GO:0003677">
    <property type="term" value="F:DNA binding"/>
    <property type="evidence" value="ECO:0007669"/>
    <property type="project" value="UniProtKB-KW"/>
</dbReference>
<sequence>MDMDLGTRISELRREKGMTQEQLAKLVGISAPAVSKWETGSSCPDIALLCPLARALDTNVDTLLQFEEELSQERLDEYLNEILEKARTGNREEAEAMLQKQLHTYPSSSALKYNATTVLNFFLMIFPMETSEKKKAWQMQKKQLFEEVRISGNPQYWQGAVSGLAAAAIQEEDFEEAELLLKELPENSTESTLLWMQLYLKKKEPEKALEVTQHRLYVLVRQLLMCLTTLMNGGMITDNEKVLEICGVYHRLEEIFGVGGGVSEGFFVEAYRRMDRPEDALKSLIKMVEASISPMQEPNPLLFSPTIHIEEGQSVTTLEMKQMLLNSILTDDFFAGFLEREELQEAVEKLKQDIRKESAGAKE</sequence>
<dbReference type="SUPFAM" id="SSF47413">
    <property type="entry name" value="lambda repressor-like DNA-binding domains"/>
    <property type="match status" value="1"/>
</dbReference>
<organism evidence="3 4">
    <name type="scientific">Eisenbergiella tayi</name>
    <dbReference type="NCBI Taxonomy" id="1432052"/>
    <lineage>
        <taxon>Bacteria</taxon>
        <taxon>Bacillati</taxon>
        <taxon>Bacillota</taxon>
        <taxon>Clostridia</taxon>
        <taxon>Lachnospirales</taxon>
        <taxon>Lachnospiraceae</taxon>
        <taxon>Eisenbergiella</taxon>
    </lineage>
</organism>
<name>A0A1E3AF85_9FIRM</name>
<dbReference type="CDD" id="cd00093">
    <property type="entry name" value="HTH_XRE"/>
    <property type="match status" value="1"/>
</dbReference>
<protein>
    <submittedName>
        <fullName evidence="3">Anaerobic benzoate catabolism transcriptional regulator</fullName>
    </submittedName>
</protein>